<dbReference type="GO" id="GO:0016829">
    <property type="term" value="F:lyase activity"/>
    <property type="evidence" value="ECO:0007669"/>
    <property type="project" value="UniProtKB-KW"/>
</dbReference>
<dbReference type="SUPFAM" id="SSF159709">
    <property type="entry name" value="PhnH-like"/>
    <property type="match status" value="1"/>
</dbReference>
<dbReference type="GO" id="GO:0019634">
    <property type="term" value="P:organic phosphonate metabolic process"/>
    <property type="evidence" value="ECO:0007669"/>
    <property type="project" value="InterPro"/>
</dbReference>
<name>A0A6M7WJG7_RHILI</name>
<dbReference type="InterPro" id="IPR038058">
    <property type="entry name" value="PhnH-like_sp"/>
</dbReference>
<dbReference type="Gene3D" id="3.40.50.11310">
    <property type="entry name" value="Bacterial phosphonate metabolism protein PhnH"/>
    <property type="match status" value="1"/>
</dbReference>
<sequence>MDIAAQSIEGGFADPVFNAQTVFRAVMDAMARPGSAQPLPTLARPPAPLSAIAGAVALALCDNDTPLWLDPALHASAAIGSWLGFHTGAPLANTPADAHFAFVATPAEMMALDGFSQGTQDYPDRSTTLILQVSDLTSGAPLLLEGPGIETSATIAPAQMPRHFVEQWKQNTKRFPRGVDIILATAEGIACLPRTTRIKTMEA</sequence>
<protein>
    <submittedName>
        <fullName evidence="1">Phosphonate C-P lyase system protein PhnH</fullName>
    </submittedName>
</protein>
<dbReference type="EMBL" id="CP033367">
    <property type="protein sequence ID" value="QKD01826.1"/>
    <property type="molecule type" value="Genomic_DNA"/>
</dbReference>
<keyword evidence="1" id="KW-0456">Lyase</keyword>
<dbReference type="InterPro" id="IPR008772">
    <property type="entry name" value="Phosphonate_metab_PhnH"/>
</dbReference>
<dbReference type="Pfam" id="PF05845">
    <property type="entry name" value="PhnH"/>
    <property type="match status" value="1"/>
</dbReference>
<dbReference type="PIRSF" id="PIRSF020680">
    <property type="entry name" value="PhnH"/>
    <property type="match status" value="1"/>
</dbReference>
<accession>A0A6M7WJG7</accession>
<gene>
    <name evidence="1" type="primary">phnH</name>
    <name evidence="1" type="ORF">EB235_10145</name>
</gene>
<proteinExistence type="predicted"/>
<dbReference type="AlphaFoldDB" id="A0A6M7WJG7"/>
<organism evidence="1 2">
    <name type="scientific">Mesorhizobium loti R88b</name>
    <dbReference type="NCBI Taxonomy" id="935548"/>
    <lineage>
        <taxon>Bacteria</taxon>
        <taxon>Pseudomonadati</taxon>
        <taxon>Pseudomonadota</taxon>
        <taxon>Alphaproteobacteria</taxon>
        <taxon>Hyphomicrobiales</taxon>
        <taxon>Phyllobacteriaceae</taxon>
        <taxon>Mesorhizobium</taxon>
    </lineage>
</organism>
<evidence type="ECO:0000313" key="1">
    <source>
        <dbReference type="EMBL" id="QKD01826.1"/>
    </source>
</evidence>
<evidence type="ECO:0000313" key="2">
    <source>
        <dbReference type="Proteomes" id="UP000503017"/>
    </source>
</evidence>
<dbReference type="NCBIfam" id="TIGR03292">
    <property type="entry name" value="PhnH_redo"/>
    <property type="match status" value="1"/>
</dbReference>
<dbReference type="Proteomes" id="UP000503017">
    <property type="component" value="Chromosome"/>
</dbReference>
<reference evidence="1 2" key="1">
    <citation type="submission" date="2018-10" db="EMBL/GenBank/DDBJ databases">
        <authorList>
            <person name="Perry B.J."/>
            <person name="Sullivan J.T."/>
            <person name="Murphy R.J.T."/>
            <person name="Ramsay J.P."/>
            <person name="Ronson C.W."/>
        </authorList>
    </citation>
    <scope>NUCLEOTIDE SEQUENCE [LARGE SCALE GENOMIC DNA]</scope>
    <source>
        <strain evidence="1 2">R88b</strain>
    </source>
</reference>
<dbReference type="RefSeq" id="WP_027031134.1">
    <property type="nucleotide sequence ID" value="NZ_CP033367.1"/>
</dbReference>